<dbReference type="EMBL" id="AP018203">
    <property type="protein sequence ID" value="BAY53979.1"/>
    <property type="molecule type" value="Genomic_DNA"/>
</dbReference>
<evidence type="ECO:0000256" key="1">
    <source>
        <dbReference type="ARBA" id="ARBA00023015"/>
    </source>
</evidence>
<evidence type="ECO:0000313" key="7">
    <source>
        <dbReference type="Proteomes" id="UP000217895"/>
    </source>
</evidence>
<reference evidence="6 7" key="1">
    <citation type="submission" date="2017-06" db="EMBL/GenBank/DDBJ databases">
        <title>Genome sequencing of cyanobaciteial culture collection at National Institute for Environmental Studies (NIES).</title>
        <authorList>
            <person name="Hirose Y."/>
            <person name="Shimura Y."/>
            <person name="Fujisawa T."/>
            <person name="Nakamura Y."/>
            <person name="Kawachi M."/>
        </authorList>
    </citation>
    <scope>NUCLEOTIDE SEQUENCE [LARGE SCALE GENOMIC DNA]</scope>
    <source>
        <strain evidence="6 7">NIES-2135</strain>
    </source>
</reference>
<keyword evidence="3" id="KW-0804">Transcription</keyword>
<dbReference type="InterPro" id="IPR050397">
    <property type="entry name" value="Env_Response_Regulators"/>
</dbReference>
<dbReference type="SUPFAM" id="SSF51206">
    <property type="entry name" value="cAMP-binding domain-like"/>
    <property type="match status" value="1"/>
</dbReference>
<evidence type="ECO:0000259" key="4">
    <source>
        <dbReference type="PROSITE" id="PS50042"/>
    </source>
</evidence>
<feature type="domain" description="Cyclic nucleotide-binding" evidence="4">
    <location>
        <begin position="17"/>
        <end position="75"/>
    </location>
</feature>
<dbReference type="PROSITE" id="PS51063">
    <property type="entry name" value="HTH_CRP_2"/>
    <property type="match status" value="1"/>
</dbReference>
<dbReference type="CDD" id="cd00038">
    <property type="entry name" value="CAP_ED"/>
    <property type="match status" value="1"/>
</dbReference>
<keyword evidence="2" id="KW-0238">DNA-binding</keyword>
<accession>A0A1Z4JB24</accession>
<dbReference type="GO" id="GO:0005829">
    <property type="term" value="C:cytosol"/>
    <property type="evidence" value="ECO:0007669"/>
    <property type="project" value="TreeGrafter"/>
</dbReference>
<evidence type="ECO:0000256" key="3">
    <source>
        <dbReference type="ARBA" id="ARBA00023163"/>
    </source>
</evidence>
<organism evidence="6 7">
    <name type="scientific">Leptolyngbya boryana NIES-2135</name>
    <dbReference type="NCBI Taxonomy" id="1973484"/>
    <lineage>
        <taxon>Bacteria</taxon>
        <taxon>Bacillati</taxon>
        <taxon>Cyanobacteriota</taxon>
        <taxon>Cyanophyceae</taxon>
        <taxon>Leptolyngbyales</taxon>
        <taxon>Leptolyngbyaceae</taxon>
        <taxon>Leptolyngbya group</taxon>
        <taxon>Leptolyngbya</taxon>
    </lineage>
</organism>
<dbReference type="Pfam" id="PF13545">
    <property type="entry name" value="HTH_Crp_2"/>
    <property type="match status" value="1"/>
</dbReference>
<dbReference type="InterPro" id="IPR036390">
    <property type="entry name" value="WH_DNA-bd_sf"/>
</dbReference>
<dbReference type="PANTHER" id="PTHR24567">
    <property type="entry name" value="CRP FAMILY TRANSCRIPTIONAL REGULATORY PROTEIN"/>
    <property type="match status" value="1"/>
</dbReference>
<dbReference type="InterPro" id="IPR018490">
    <property type="entry name" value="cNMP-bd_dom_sf"/>
</dbReference>
<dbReference type="Pfam" id="PF00027">
    <property type="entry name" value="cNMP_binding"/>
    <property type="match status" value="1"/>
</dbReference>
<keyword evidence="1" id="KW-0805">Transcription regulation</keyword>
<dbReference type="GO" id="GO:0003700">
    <property type="term" value="F:DNA-binding transcription factor activity"/>
    <property type="evidence" value="ECO:0007669"/>
    <property type="project" value="TreeGrafter"/>
</dbReference>
<proteinExistence type="predicted"/>
<evidence type="ECO:0000313" key="6">
    <source>
        <dbReference type="EMBL" id="BAY53979.1"/>
    </source>
</evidence>
<protein>
    <submittedName>
        <fullName evidence="6">Crp/Fnr family transcriptional regulator</fullName>
    </submittedName>
</protein>
<evidence type="ECO:0000259" key="5">
    <source>
        <dbReference type="PROSITE" id="PS51063"/>
    </source>
</evidence>
<dbReference type="InterPro" id="IPR014710">
    <property type="entry name" value="RmlC-like_jellyroll"/>
</dbReference>
<dbReference type="PANTHER" id="PTHR24567:SF74">
    <property type="entry name" value="HTH-TYPE TRANSCRIPTIONAL REGULATOR ARCR"/>
    <property type="match status" value="1"/>
</dbReference>
<name>A0A1Z4JB24_LEPBY</name>
<dbReference type="AlphaFoldDB" id="A0A1Z4JB24"/>
<dbReference type="PROSITE" id="PS50042">
    <property type="entry name" value="CNMP_BINDING_3"/>
    <property type="match status" value="1"/>
</dbReference>
<dbReference type="InterPro" id="IPR000595">
    <property type="entry name" value="cNMP-bd_dom"/>
</dbReference>
<dbReference type="InterPro" id="IPR012318">
    <property type="entry name" value="HTH_CRP"/>
</dbReference>
<dbReference type="SMART" id="SM00419">
    <property type="entry name" value="HTH_CRP"/>
    <property type="match status" value="1"/>
</dbReference>
<dbReference type="SUPFAM" id="SSF46785">
    <property type="entry name" value="Winged helix' DNA-binding domain"/>
    <property type="match status" value="1"/>
</dbReference>
<gene>
    <name evidence="6" type="ORF">NIES2135_07920</name>
</gene>
<dbReference type="SMART" id="SM00100">
    <property type="entry name" value="cNMP"/>
    <property type="match status" value="1"/>
</dbReference>
<feature type="domain" description="HTH crp-type" evidence="5">
    <location>
        <begin position="134"/>
        <end position="199"/>
    </location>
</feature>
<evidence type="ECO:0000256" key="2">
    <source>
        <dbReference type="ARBA" id="ARBA00023125"/>
    </source>
</evidence>
<keyword evidence="7" id="KW-1185">Reference proteome</keyword>
<sequence>MIFLDVEELLSHFRSIVTYQDLALGDYLFYQNDPAHSIFALQSGTIRLLHYTNEGQEIDHYRVHAGEIFAEIALFKESYVCTAIVEEPARVARFPKSEFWPALQQDPALSSAFMELLAHRLHQTKIMLEIRGIRSTRERILHYLRYMADSGKEIMQFHRSMRVIAQDLGVSPESLSRTLKQLQKEGIITRTKRMIQLNQ</sequence>
<dbReference type="Gene3D" id="2.60.120.10">
    <property type="entry name" value="Jelly Rolls"/>
    <property type="match status" value="1"/>
</dbReference>
<dbReference type="GO" id="GO:0003677">
    <property type="term" value="F:DNA binding"/>
    <property type="evidence" value="ECO:0007669"/>
    <property type="project" value="UniProtKB-KW"/>
</dbReference>
<dbReference type="Proteomes" id="UP000217895">
    <property type="component" value="Chromosome"/>
</dbReference>